<protein>
    <submittedName>
        <fullName evidence="2">Aste57867_17387 protein</fullName>
    </submittedName>
</protein>
<dbReference type="Pfam" id="PF13637">
    <property type="entry name" value="Ank_4"/>
    <property type="match status" value="1"/>
</dbReference>
<accession>A0A485L8J2</accession>
<reference evidence="1" key="2">
    <citation type="submission" date="2019-06" db="EMBL/GenBank/DDBJ databases">
        <title>Genomics analysis of Aphanomyces spp. identifies a new class of oomycete effector associated with host adaptation.</title>
        <authorList>
            <person name="Gaulin E."/>
        </authorList>
    </citation>
    <scope>NUCLEOTIDE SEQUENCE</scope>
    <source>
        <strain evidence="1">CBS 578.67</strain>
    </source>
</reference>
<proteinExistence type="predicted"/>
<organism evidence="2 3">
    <name type="scientific">Aphanomyces stellatus</name>
    <dbReference type="NCBI Taxonomy" id="120398"/>
    <lineage>
        <taxon>Eukaryota</taxon>
        <taxon>Sar</taxon>
        <taxon>Stramenopiles</taxon>
        <taxon>Oomycota</taxon>
        <taxon>Saprolegniomycetes</taxon>
        <taxon>Saprolegniales</taxon>
        <taxon>Verrucalvaceae</taxon>
        <taxon>Aphanomyces</taxon>
    </lineage>
</organism>
<dbReference type="Gene3D" id="1.25.40.20">
    <property type="entry name" value="Ankyrin repeat-containing domain"/>
    <property type="match status" value="1"/>
</dbReference>
<dbReference type="SUPFAM" id="SSF48403">
    <property type="entry name" value="Ankyrin repeat"/>
    <property type="match status" value="1"/>
</dbReference>
<sequence>MLAVLLSSVLMEHIADFQPGSYSDLRSFEIVSFDDGVHRGGEKIDDEDNSIFSAANLNTNSVPNGPTEFPISRKKAQTHIARHKHVAARSIFDAWYAQRGTTRIPKFVRQFARTGHANLLVFDAVFYARLDVLDCLHRLSRLRRSHVPLMDLAAATGHLDVLQFLFEHGYGGCTTFTMDDAARNGHLEVVQWLHEHSKVGCSFRAIDGAAAFGHLDIVDFLLDSRDEGFSIDAILGAATRGHLTLVALLADESGVEDVLLQAMVAAAASGKLEVVQYCYEQHEGCCVQKAIAAAGKACHADVLRYLKQKPDCTCCFSYH</sequence>
<evidence type="ECO:0000313" key="1">
    <source>
        <dbReference type="EMBL" id="KAF0691367.1"/>
    </source>
</evidence>
<dbReference type="InterPro" id="IPR052050">
    <property type="entry name" value="SecEffector_AnkRepeat"/>
</dbReference>
<dbReference type="PANTHER" id="PTHR46586:SF3">
    <property type="entry name" value="ANKYRIN REPEAT-CONTAINING PROTEIN"/>
    <property type="match status" value="1"/>
</dbReference>
<dbReference type="InterPro" id="IPR002110">
    <property type="entry name" value="Ankyrin_rpt"/>
</dbReference>
<dbReference type="AlphaFoldDB" id="A0A485L8J2"/>
<dbReference type="PANTHER" id="PTHR46586">
    <property type="entry name" value="ANKYRIN REPEAT-CONTAINING PROTEIN"/>
    <property type="match status" value="1"/>
</dbReference>
<name>A0A485L8J2_9STRA</name>
<dbReference type="EMBL" id="VJMH01006147">
    <property type="protein sequence ID" value="KAF0691367.1"/>
    <property type="molecule type" value="Genomic_DNA"/>
</dbReference>
<reference evidence="2 3" key="1">
    <citation type="submission" date="2019-03" db="EMBL/GenBank/DDBJ databases">
        <authorList>
            <person name="Gaulin E."/>
            <person name="Dumas B."/>
        </authorList>
    </citation>
    <scope>NUCLEOTIDE SEQUENCE [LARGE SCALE GENOMIC DNA]</scope>
    <source>
        <strain evidence="2">CBS 568.67</strain>
    </source>
</reference>
<keyword evidence="3" id="KW-1185">Reference proteome</keyword>
<gene>
    <name evidence="2" type="primary">Aste57867_17387</name>
    <name evidence="1" type="ORF">As57867_017327</name>
    <name evidence="2" type="ORF">ASTE57867_17387</name>
</gene>
<evidence type="ECO:0000313" key="2">
    <source>
        <dbReference type="EMBL" id="VFT94143.1"/>
    </source>
</evidence>
<dbReference type="OrthoDB" id="58918at2759"/>
<dbReference type="InterPro" id="IPR036770">
    <property type="entry name" value="Ankyrin_rpt-contain_sf"/>
</dbReference>
<evidence type="ECO:0000313" key="3">
    <source>
        <dbReference type="Proteomes" id="UP000332933"/>
    </source>
</evidence>
<dbReference type="EMBL" id="CAADRA010006168">
    <property type="protein sequence ID" value="VFT94143.1"/>
    <property type="molecule type" value="Genomic_DNA"/>
</dbReference>
<dbReference type="Proteomes" id="UP000332933">
    <property type="component" value="Unassembled WGS sequence"/>
</dbReference>